<reference evidence="2" key="3">
    <citation type="submission" date="2025-09" db="UniProtKB">
        <authorList>
            <consortium name="Ensembl"/>
        </authorList>
    </citation>
    <scope>IDENTIFICATION</scope>
    <source>
        <strain evidence="2">Isolate ISIS603380</strain>
    </source>
</reference>
<feature type="region of interest" description="Disordered" evidence="1">
    <location>
        <begin position="213"/>
        <end position="251"/>
    </location>
</feature>
<protein>
    <recommendedName>
        <fullName evidence="4">EF-hand domain-containing protein</fullName>
    </recommendedName>
</protein>
<dbReference type="InParanoid" id="G3UNK1"/>
<dbReference type="STRING" id="9785.ENSLAFP00000029410"/>
<accession>G3UNK1</accession>
<dbReference type="GeneTree" id="ENSGT00940000163904"/>
<dbReference type="PANTHER" id="PTHR47500:SF4">
    <property type="entry name" value="EF-HAND CALCIUM BINDING DOMAIN 15"/>
    <property type="match status" value="1"/>
</dbReference>
<dbReference type="PANTHER" id="PTHR47500">
    <property type="entry name" value="EF-HAND CALCIUM-BINDING DOMAIN-CONTAINING PROTEIN"/>
    <property type="match status" value="1"/>
</dbReference>
<dbReference type="HOGENOM" id="CLU_057258_0_0_1"/>
<dbReference type="AlphaFoldDB" id="G3UNK1"/>
<dbReference type="Proteomes" id="UP000007646">
    <property type="component" value="Unassembled WGS sequence"/>
</dbReference>
<sequence>PRGLSGPGQGQPYPSMRSQSLTDKNLLPLTPRQLAAFQDVFRLLSSSPAGTVDMCSMKAALRSVGIQLSPEEMWEAPRHSLSPGDGTVSFKDFLGVLTDNHRFAQCVARVRNSRIHDPQGLQTLLFEMLLKLLDQGSVPSKSVQEVMTYYSKKKALQLNPGWTGQSRGHARSPYAPAGLAFYCPAARSGFSSAQLARSLHRLHKAGARSPYSQIPNLALRTESERRTRTRAPRPEVRLPKPYQPRGPKRGACKRQLSLSPLLPPTGFVDQSLECMRHLKLPPSPPTLVQKQLSSPSPACLQRPAVKSLYK</sequence>
<evidence type="ECO:0000313" key="3">
    <source>
        <dbReference type="Proteomes" id="UP000007646"/>
    </source>
</evidence>
<dbReference type="Ensembl" id="ENSLAFT00000032277.1">
    <property type="protein sequence ID" value="ENSLAFP00000029410.1"/>
    <property type="gene ID" value="ENSLAFG00000031041.1"/>
</dbReference>
<proteinExistence type="predicted"/>
<evidence type="ECO:0000256" key="1">
    <source>
        <dbReference type="SAM" id="MobiDB-lite"/>
    </source>
</evidence>
<evidence type="ECO:0008006" key="4">
    <source>
        <dbReference type="Google" id="ProtNLM"/>
    </source>
</evidence>
<organism evidence="2 3">
    <name type="scientific">Loxodonta africana</name>
    <name type="common">African elephant</name>
    <dbReference type="NCBI Taxonomy" id="9785"/>
    <lineage>
        <taxon>Eukaryota</taxon>
        <taxon>Metazoa</taxon>
        <taxon>Chordata</taxon>
        <taxon>Craniata</taxon>
        <taxon>Vertebrata</taxon>
        <taxon>Euteleostomi</taxon>
        <taxon>Mammalia</taxon>
        <taxon>Eutheria</taxon>
        <taxon>Afrotheria</taxon>
        <taxon>Proboscidea</taxon>
        <taxon>Elephantidae</taxon>
        <taxon>Loxodonta</taxon>
    </lineage>
</organism>
<dbReference type="OMA" id="PAMKSWH"/>
<name>G3UNK1_LOXAF</name>
<reference evidence="2 3" key="1">
    <citation type="submission" date="2009-06" db="EMBL/GenBank/DDBJ databases">
        <title>The Genome Sequence of Loxodonta africana (African elephant).</title>
        <authorList>
            <person name="Di Palma F."/>
            <person name="Heiman D."/>
            <person name="Young S."/>
            <person name="Johnson J."/>
            <person name="Lander E.S."/>
            <person name="Lindblad-Toh K."/>
        </authorList>
    </citation>
    <scope>NUCLEOTIDE SEQUENCE [LARGE SCALE GENOMIC DNA]</scope>
    <source>
        <strain evidence="2 3">Isolate ISIS603380</strain>
    </source>
</reference>
<keyword evidence="3" id="KW-1185">Reference proteome</keyword>
<dbReference type="Gene3D" id="1.10.238.10">
    <property type="entry name" value="EF-hand"/>
    <property type="match status" value="1"/>
</dbReference>
<reference evidence="2" key="2">
    <citation type="submission" date="2025-08" db="UniProtKB">
        <authorList>
            <consortium name="Ensembl"/>
        </authorList>
    </citation>
    <scope>IDENTIFICATION</scope>
    <source>
        <strain evidence="2">Isolate ISIS603380</strain>
    </source>
</reference>
<dbReference type="eggNOG" id="KOG0027">
    <property type="taxonomic scope" value="Eukaryota"/>
</dbReference>
<dbReference type="InterPro" id="IPR011992">
    <property type="entry name" value="EF-hand-dom_pair"/>
</dbReference>
<feature type="compositionally biased region" description="Basic and acidic residues" evidence="1">
    <location>
        <begin position="221"/>
        <end position="238"/>
    </location>
</feature>
<dbReference type="GO" id="GO:0005509">
    <property type="term" value="F:calcium ion binding"/>
    <property type="evidence" value="ECO:0007669"/>
    <property type="project" value="InterPro"/>
</dbReference>
<dbReference type="InterPro" id="IPR043520">
    <property type="entry name" value="SPT21"/>
</dbReference>
<evidence type="ECO:0000313" key="2">
    <source>
        <dbReference type="Ensembl" id="ENSLAFP00000029410.1"/>
    </source>
</evidence>
<dbReference type="SUPFAM" id="SSF47473">
    <property type="entry name" value="EF-hand"/>
    <property type="match status" value="1"/>
</dbReference>